<gene>
    <name evidence="8" type="ORF">OCU04_000474</name>
</gene>
<evidence type="ECO:0000256" key="1">
    <source>
        <dbReference type="ARBA" id="ARBA00008593"/>
    </source>
</evidence>
<dbReference type="GO" id="GO:0043634">
    <property type="term" value="P:polyadenylation-dependent ncRNA catabolic process"/>
    <property type="evidence" value="ECO:0007669"/>
    <property type="project" value="TreeGrafter"/>
</dbReference>
<dbReference type="GO" id="GO:0005730">
    <property type="term" value="C:nucleolus"/>
    <property type="evidence" value="ECO:0007669"/>
    <property type="project" value="TreeGrafter"/>
</dbReference>
<dbReference type="AlphaFoldDB" id="A0A9X0AW73"/>
<dbReference type="Gene3D" id="1.10.1410.10">
    <property type="match status" value="1"/>
</dbReference>
<feature type="compositionally biased region" description="Pro residues" evidence="5">
    <location>
        <begin position="1"/>
        <end position="15"/>
    </location>
</feature>
<dbReference type="EMBL" id="JAPEIS010000001">
    <property type="protein sequence ID" value="KAJ8070079.1"/>
    <property type="molecule type" value="Genomic_DNA"/>
</dbReference>
<evidence type="ECO:0000256" key="4">
    <source>
        <dbReference type="ARBA" id="ARBA00022842"/>
    </source>
</evidence>
<dbReference type="InterPro" id="IPR045862">
    <property type="entry name" value="Trf4-like"/>
</dbReference>
<dbReference type="PANTHER" id="PTHR23092:SF15">
    <property type="entry name" value="INACTIVE NON-CANONICAL POLY(A) RNA POLYMERASE PROTEIN TRF4-2-RELATED"/>
    <property type="match status" value="1"/>
</dbReference>
<dbReference type="Pfam" id="PF22600">
    <property type="entry name" value="MTPAP-like_central"/>
    <property type="match status" value="1"/>
</dbReference>
<evidence type="ECO:0000313" key="8">
    <source>
        <dbReference type="EMBL" id="KAJ8070079.1"/>
    </source>
</evidence>
<feature type="compositionally biased region" description="Basic and acidic residues" evidence="5">
    <location>
        <begin position="37"/>
        <end position="48"/>
    </location>
</feature>
<keyword evidence="3" id="KW-0479">Metal-binding</keyword>
<evidence type="ECO:0000259" key="7">
    <source>
        <dbReference type="Pfam" id="PF22600"/>
    </source>
</evidence>
<dbReference type="GO" id="GO:0003729">
    <property type="term" value="F:mRNA binding"/>
    <property type="evidence" value="ECO:0007669"/>
    <property type="project" value="TreeGrafter"/>
</dbReference>
<evidence type="ECO:0000313" key="9">
    <source>
        <dbReference type="Proteomes" id="UP001152300"/>
    </source>
</evidence>
<organism evidence="8 9">
    <name type="scientific">Sclerotinia nivalis</name>
    <dbReference type="NCBI Taxonomy" id="352851"/>
    <lineage>
        <taxon>Eukaryota</taxon>
        <taxon>Fungi</taxon>
        <taxon>Dikarya</taxon>
        <taxon>Ascomycota</taxon>
        <taxon>Pezizomycotina</taxon>
        <taxon>Leotiomycetes</taxon>
        <taxon>Helotiales</taxon>
        <taxon>Sclerotiniaceae</taxon>
        <taxon>Sclerotinia</taxon>
    </lineage>
</organism>
<dbReference type="InterPro" id="IPR054708">
    <property type="entry name" value="MTPAP-like_central"/>
</dbReference>
<feature type="region of interest" description="Disordered" evidence="5">
    <location>
        <begin position="289"/>
        <end position="308"/>
    </location>
</feature>
<dbReference type="Pfam" id="PF03828">
    <property type="entry name" value="PAP_assoc"/>
    <property type="match status" value="1"/>
</dbReference>
<dbReference type="InterPro" id="IPR043519">
    <property type="entry name" value="NT_sf"/>
</dbReference>
<dbReference type="GO" id="GO:0010605">
    <property type="term" value="P:negative regulation of macromolecule metabolic process"/>
    <property type="evidence" value="ECO:0007669"/>
    <property type="project" value="UniProtKB-ARBA"/>
</dbReference>
<dbReference type="Proteomes" id="UP001152300">
    <property type="component" value="Unassembled WGS sequence"/>
</dbReference>
<dbReference type="EC" id="2.7.7.19" evidence="2"/>
<dbReference type="InterPro" id="IPR002058">
    <property type="entry name" value="PAP_assoc"/>
</dbReference>
<dbReference type="GO" id="GO:1990817">
    <property type="term" value="F:poly(A) RNA polymerase activity"/>
    <property type="evidence" value="ECO:0007669"/>
    <property type="project" value="UniProtKB-EC"/>
</dbReference>
<dbReference type="OrthoDB" id="273917at2759"/>
<dbReference type="SUPFAM" id="SSF81631">
    <property type="entry name" value="PAP/OAS1 substrate-binding domain"/>
    <property type="match status" value="1"/>
</dbReference>
<feature type="compositionally biased region" description="Gly residues" evidence="5">
    <location>
        <begin position="170"/>
        <end position="179"/>
    </location>
</feature>
<protein>
    <recommendedName>
        <fullName evidence="2">polynucleotide adenylyltransferase</fullName>
        <ecNumber evidence="2">2.7.7.19</ecNumber>
    </recommendedName>
</protein>
<dbReference type="GO" id="GO:0031123">
    <property type="term" value="P:RNA 3'-end processing"/>
    <property type="evidence" value="ECO:0007669"/>
    <property type="project" value="TreeGrafter"/>
</dbReference>
<feature type="domain" description="Poly(A) RNA polymerase mitochondrial-like central palm" evidence="7">
    <location>
        <begin position="461"/>
        <end position="597"/>
    </location>
</feature>
<keyword evidence="9" id="KW-1185">Reference proteome</keyword>
<keyword evidence="4" id="KW-0460">Magnesium</keyword>
<comment type="caution">
    <text evidence="8">The sequence shown here is derived from an EMBL/GenBank/DDBJ whole genome shotgun (WGS) entry which is preliminary data.</text>
</comment>
<accession>A0A9X0AW73</accession>
<dbReference type="GO" id="GO:0031499">
    <property type="term" value="C:TRAMP complex"/>
    <property type="evidence" value="ECO:0007669"/>
    <property type="project" value="TreeGrafter"/>
</dbReference>
<evidence type="ECO:0000256" key="2">
    <source>
        <dbReference type="ARBA" id="ARBA00012388"/>
    </source>
</evidence>
<dbReference type="SUPFAM" id="SSF81301">
    <property type="entry name" value="Nucleotidyltransferase"/>
    <property type="match status" value="1"/>
</dbReference>
<dbReference type="GO" id="GO:0046872">
    <property type="term" value="F:metal ion binding"/>
    <property type="evidence" value="ECO:0007669"/>
    <property type="project" value="UniProtKB-KW"/>
</dbReference>
<feature type="compositionally biased region" description="Basic and acidic residues" evidence="5">
    <location>
        <begin position="20"/>
        <end position="30"/>
    </location>
</feature>
<feature type="compositionally biased region" description="Acidic residues" evidence="5">
    <location>
        <begin position="218"/>
        <end position="237"/>
    </location>
</feature>
<evidence type="ECO:0000256" key="3">
    <source>
        <dbReference type="ARBA" id="ARBA00022723"/>
    </source>
</evidence>
<evidence type="ECO:0000259" key="6">
    <source>
        <dbReference type="Pfam" id="PF03828"/>
    </source>
</evidence>
<feature type="domain" description="PAP-associated" evidence="6">
    <location>
        <begin position="660"/>
        <end position="718"/>
    </location>
</feature>
<dbReference type="PANTHER" id="PTHR23092">
    <property type="entry name" value="POLY(A) RNA POLYMERASE"/>
    <property type="match status" value="1"/>
</dbReference>
<sequence>MSRQPPLPNGLPPRPSGSFWDRDRDRDERSYNYSTPERNRRDMVDSYHPRPSQYDSYVPHTANRDREMFQFNGHNLPPPAYGNYAPGVQPPRRPAGAGDPYRMNDGYRPPPPAPSFDFRYDAPQSIDFEQADRFQSRAQGRNNNPGGNRDRNEDHLRRRREKDRRDNNRGRGGYRGRGGPRLASDRVFLKGKRSPTPELMPGMNEDATTDVKYRDFGDLSDSDEAEMEMSDDDDDNNDQPKKKMARTGVKTADADSVPKWSNPDPYTALPPPGESDRKKKDVVKLIRKARVTSGQEGPTKIDAAQDDFISFDFGAPETIDSEEDEYEPQPFDQSEPGSARSFSHLENIRKFDMPQQPQSYASETREVVTQPTSVNSMPMDVIQTPKRASKPLDLSTDPALGSRKRTASDVIKPPPLVNKLIPGKPPKSSGVLLPEWRVKPGMDDAPWLQDHSDTSNMGFWLHKEIMDFYHYVKPRKFEEVIRQRLLVNLKENFRKYYQDADILAFGSFPAGLYLPTADMDVVMVSDQYMDGGYPKYNSKSHIWRVKGNVERDRLNTGRIEVIVGAKVPLAKWVDGFTGLKVDMSFENDTGLIANKTFQEWKAQFPAMPILVTIIKHLLAMRGLNEPVNGGIGGFSVTCLVVSLLQNMPQVKSKTMIPEHHLGEVLMEFLDLYGNEFNTRTTAISMNPPKLFPKSSARDLYRDFDKPKFSIIDPNNSGNDIAGGSKNTPAIQDCFSAAFSALLQSMNTLQNADLETRRNQCLLRCIIGGNYESFKLQRDHLAHLHEQLIGPIEDE</sequence>
<evidence type="ECO:0000256" key="5">
    <source>
        <dbReference type="SAM" id="MobiDB-lite"/>
    </source>
</evidence>
<proteinExistence type="inferred from homology"/>
<comment type="similarity">
    <text evidence="1">Belongs to the DNA polymerase type-B-like family.</text>
</comment>
<dbReference type="Gene3D" id="3.30.460.10">
    <property type="entry name" value="Beta Polymerase, domain 2"/>
    <property type="match status" value="1"/>
</dbReference>
<name>A0A9X0AW73_9HELO</name>
<dbReference type="CDD" id="cd05402">
    <property type="entry name" value="NT_PAP_TUTase"/>
    <property type="match status" value="1"/>
</dbReference>
<feature type="region of interest" description="Disordered" evidence="5">
    <location>
        <begin position="1"/>
        <end position="281"/>
    </location>
</feature>
<reference evidence="8" key="1">
    <citation type="submission" date="2022-11" db="EMBL/GenBank/DDBJ databases">
        <title>Genome Resource of Sclerotinia nivalis Strain SnTB1, a Plant Pathogen Isolated from American Ginseng.</title>
        <authorList>
            <person name="Fan S."/>
        </authorList>
    </citation>
    <scope>NUCLEOTIDE SEQUENCE</scope>
    <source>
        <strain evidence="8">SnTB1</strain>
    </source>
</reference>
<feature type="region of interest" description="Disordered" evidence="5">
    <location>
        <begin position="314"/>
        <end position="339"/>
    </location>
</feature>